<proteinExistence type="predicted"/>
<evidence type="ECO:0000313" key="2">
    <source>
        <dbReference type="Proteomes" id="UP000886998"/>
    </source>
</evidence>
<evidence type="ECO:0000313" key="1">
    <source>
        <dbReference type="EMBL" id="GFY47439.1"/>
    </source>
</evidence>
<organism evidence="1 2">
    <name type="scientific">Trichonephila inaurata madagascariensis</name>
    <dbReference type="NCBI Taxonomy" id="2747483"/>
    <lineage>
        <taxon>Eukaryota</taxon>
        <taxon>Metazoa</taxon>
        <taxon>Ecdysozoa</taxon>
        <taxon>Arthropoda</taxon>
        <taxon>Chelicerata</taxon>
        <taxon>Arachnida</taxon>
        <taxon>Araneae</taxon>
        <taxon>Araneomorphae</taxon>
        <taxon>Entelegynae</taxon>
        <taxon>Araneoidea</taxon>
        <taxon>Nephilidae</taxon>
        <taxon>Trichonephila</taxon>
        <taxon>Trichonephila inaurata</taxon>
    </lineage>
</organism>
<dbReference type="OrthoDB" id="10338445at2759"/>
<keyword evidence="2" id="KW-1185">Reference proteome</keyword>
<dbReference type="Proteomes" id="UP000886998">
    <property type="component" value="Unassembled WGS sequence"/>
</dbReference>
<protein>
    <submittedName>
        <fullName evidence="1">Uncharacterized protein</fullName>
    </submittedName>
</protein>
<reference evidence="1" key="1">
    <citation type="submission" date="2020-08" db="EMBL/GenBank/DDBJ databases">
        <title>Multicomponent nature underlies the extraordinary mechanical properties of spider dragline silk.</title>
        <authorList>
            <person name="Kono N."/>
            <person name="Nakamura H."/>
            <person name="Mori M."/>
            <person name="Yoshida Y."/>
            <person name="Ohtoshi R."/>
            <person name="Malay A.D."/>
            <person name="Moran D.A.P."/>
            <person name="Tomita M."/>
            <person name="Numata K."/>
            <person name="Arakawa K."/>
        </authorList>
    </citation>
    <scope>NUCLEOTIDE SEQUENCE</scope>
</reference>
<gene>
    <name evidence="1" type="primary">AVEN_51408_1</name>
    <name evidence="1" type="ORF">TNIN_57991</name>
</gene>
<dbReference type="EMBL" id="BMAV01005949">
    <property type="protein sequence ID" value="GFY47439.1"/>
    <property type="molecule type" value="Genomic_DNA"/>
</dbReference>
<sequence length="96" mass="10694">MLEKFRKANIRFMSLLYGAHMPVLFHLPGGPVGVHGPSQTQSKAQTDWKAIDLGLPQYVILPYAGVGVPLPPCGTEGRGWSFMNREHLSVFDLWMV</sequence>
<accession>A0A8X6X5Z1</accession>
<comment type="caution">
    <text evidence="1">The sequence shown here is derived from an EMBL/GenBank/DDBJ whole genome shotgun (WGS) entry which is preliminary data.</text>
</comment>
<name>A0A8X6X5Z1_9ARAC</name>
<dbReference type="AlphaFoldDB" id="A0A8X6X5Z1"/>